<organism evidence="1 2">
    <name type="scientific">Neonectria punicea</name>
    <dbReference type="NCBI Taxonomy" id="979145"/>
    <lineage>
        <taxon>Eukaryota</taxon>
        <taxon>Fungi</taxon>
        <taxon>Dikarya</taxon>
        <taxon>Ascomycota</taxon>
        <taxon>Pezizomycotina</taxon>
        <taxon>Sordariomycetes</taxon>
        <taxon>Hypocreomycetidae</taxon>
        <taxon>Hypocreales</taxon>
        <taxon>Nectriaceae</taxon>
        <taxon>Neonectria</taxon>
    </lineage>
</organism>
<evidence type="ECO:0000313" key="2">
    <source>
        <dbReference type="Proteomes" id="UP001498476"/>
    </source>
</evidence>
<accession>A0ABR1HP74</accession>
<comment type="caution">
    <text evidence="1">The sequence shown here is derived from an EMBL/GenBank/DDBJ whole genome shotgun (WGS) entry which is preliminary data.</text>
</comment>
<proteinExistence type="predicted"/>
<gene>
    <name evidence="1" type="ORF">QQX98_001320</name>
</gene>
<evidence type="ECO:0000313" key="1">
    <source>
        <dbReference type="EMBL" id="KAK7423030.1"/>
    </source>
</evidence>
<keyword evidence="2" id="KW-1185">Reference proteome</keyword>
<name>A0ABR1HP74_9HYPO</name>
<sequence>MSNNNYSFGFGNDTYVPLPETDMAVAYGHIANTLAIERAIREVLKTIPESTINASRTWTKVKSTTEVILWVATESGRDETISPPNTKLQRSLQRLYDQFGTREPAAIECNGDVLVLFWWRRPDVDDHRPMTAPADETDPAKRNWIKIKSK</sequence>
<dbReference type="EMBL" id="JAZAVJ010000012">
    <property type="protein sequence ID" value="KAK7423030.1"/>
    <property type="molecule type" value="Genomic_DNA"/>
</dbReference>
<dbReference type="Proteomes" id="UP001498476">
    <property type="component" value="Unassembled WGS sequence"/>
</dbReference>
<protein>
    <submittedName>
        <fullName evidence="1">Uncharacterized protein</fullName>
    </submittedName>
</protein>
<reference evidence="1 2" key="1">
    <citation type="journal article" date="2025" name="Microbiol. Resour. Announc.">
        <title>Draft genome sequences for Neonectria magnoliae and Neonectria punicea, canker pathogens of Liriodendron tulipifera and Acer saccharum in West Virginia.</title>
        <authorList>
            <person name="Petronek H.M."/>
            <person name="Kasson M.T."/>
            <person name="Metheny A.M."/>
            <person name="Stauder C.M."/>
            <person name="Lovett B."/>
            <person name="Lynch S.C."/>
            <person name="Garnas J.R."/>
            <person name="Kasson L.R."/>
            <person name="Stajich J.E."/>
        </authorList>
    </citation>
    <scope>NUCLEOTIDE SEQUENCE [LARGE SCALE GENOMIC DNA]</scope>
    <source>
        <strain evidence="1 2">NRRL 64653</strain>
    </source>
</reference>